<evidence type="ECO:0000313" key="6">
    <source>
        <dbReference type="EMBL" id="AHA51420.1"/>
    </source>
</evidence>
<dbReference type="PANTHER" id="PTHR43142:SF8">
    <property type="entry name" value="CARBOXYLIC ESTER HYDROLASE"/>
    <property type="match status" value="1"/>
</dbReference>
<proteinExistence type="evidence at transcript level"/>
<name>V9PPS9_9METZ</name>
<evidence type="ECO:0000256" key="4">
    <source>
        <dbReference type="SAM" id="Phobius"/>
    </source>
</evidence>
<evidence type="ECO:0000256" key="3">
    <source>
        <dbReference type="RuleBase" id="RU361235"/>
    </source>
</evidence>
<dbReference type="PANTHER" id="PTHR43142">
    <property type="entry name" value="CARBOXYLIC ESTER HYDROLASE"/>
    <property type="match status" value="1"/>
</dbReference>
<protein>
    <recommendedName>
        <fullName evidence="3">Carboxylic ester hydrolase</fullName>
        <ecNumber evidence="3">3.1.1.-</ecNumber>
    </recommendedName>
</protein>
<sequence length="567" mass="63388">MMLSEKYKTRICLGSLAVCAVVVIVVLVIHINYAFARRKTITVNIPALGKIKGKRVELLDPKREIYEFHNIPYALPPIGNKRFSAAEICSKNENCREGPGIFDASKDVEIKCIQYRAYPGENHTENCLKLTIRSDNLSASKPVIVWIHGGGLLDGHGNKDGYGFDAQVTDVLDAVTVNLNYRLGLLGFNVFEETWNDTSGVYANNGIRDQTVALQWIQENIASFGGDPQRVTIIGHSGGATAVLCLLSSPLANNLFHNAWSISPAPEIRYGYKTGKGFQEFVPRVLGCTQGTLVERRQCLLDLDPMKFTAMYLSEGNSMGLGYFDFPKRYSDLATEYVGLVYTDPTVITQSFRELKDAPFRPSSKLKVIFSNTAQEPAGRTDAGVPGVKTRVFPKEALLRETLTKLFKNITNAKDIVDKTFDTLYPNKIPQLVWDTLVSDLRQTCPNNDVAEAMSQSPNHEVYRLYVSNTMELLPISSFHGWDTSALFGFKLNYVPGERDIKFQKELRRILKNLAYGKIENGWGKFPSKTMELGNGADIPEIKIKKPQEEICNYFTALDINKYGAQN</sequence>
<keyword evidence="2 3" id="KW-0378">Hydrolase</keyword>
<reference evidence="6" key="1">
    <citation type="journal article" date="2013" name="Science">
        <title>The genome of the ctenophore Mnemiopsis leidyi and its implications for cell type evolution.</title>
        <authorList>
            <consortium name="NISC Comparative Sequencing Program"/>
            <person name="Ryan J.F."/>
            <person name="Pang K."/>
            <person name="Schnitzler C.E."/>
            <person name="Nguyen A.D."/>
            <person name="Moreland R.T."/>
            <person name="Simmons D.K."/>
            <person name="Koch B.J."/>
            <person name="Francis W.R."/>
            <person name="Havlak P."/>
            <person name="Smith S.A."/>
            <person name="Putnam N.H."/>
            <person name="Haddock S.H."/>
            <person name="Dunn C.W."/>
            <person name="Wolfsberg T.G."/>
            <person name="Mullikin J.C."/>
            <person name="Martindale M.Q."/>
            <person name="Baxevanis A.D."/>
        </authorList>
    </citation>
    <scope>NUCLEOTIDE SEQUENCE</scope>
    <source>
        <strain evidence="6">13156</strain>
    </source>
</reference>
<evidence type="ECO:0000259" key="5">
    <source>
        <dbReference type="Pfam" id="PF00135"/>
    </source>
</evidence>
<dbReference type="GO" id="GO:0016787">
    <property type="term" value="F:hydrolase activity"/>
    <property type="evidence" value="ECO:0007669"/>
    <property type="project" value="UniProtKB-KW"/>
</dbReference>
<dbReference type="InterPro" id="IPR002018">
    <property type="entry name" value="CarbesteraseB"/>
</dbReference>
<dbReference type="SUPFAM" id="SSF53474">
    <property type="entry name" value="alpha/beta-Hydrolases"/>
    <property type="match status" value="1"/>
</dbReference>
<evidence type="ECO:0000256" key="2">
    <source>
        <dbReference type="ARBA" id="ARBA00022801"/>
    </source>
</evidence>
<dbReference type="ESTHER" id="9metz-v9pps9">
    <property type="family name" value="Carb_B_Root"/>
</dbReference>
<evidence type="ECO:0000256" key="1">
    <source>
        <dbReference type="ARBA" id="ARBA00005964"/>
    </source>
</evidence>
<dbReference type="Gene3D" id="3.40.50.1820">
    <property type="entry name" value="alpha/beta hydrolase"/>
    <property type="match status" value="1"/>
</dbReference>
<accession>V9PPS9</accession>
<feature type="transmembrane region" description="Helical" evidence="4">
    <location>
        <begin position="12"/>
        <end position="35"/>
    </location>
</feature>
<comment type="similarity">
    <text evidence="1 3">Belongs to the type-B carboxylesterase/lipase family.</text>
</comment>
<dbReference type="PROSITE" id="PS00122">
    <property type="entry name" value="CARBOXYLESTERASE_B_1"/>
    <property type="match status" value="1"/>
</dbReference>
<organism evidence="6">
    <name type="scientific">Lampea lactea</name>
    <dbReference type="NCBI Taxonomy" id="1403706"/>
    <lineage>
        <taxon>Eukaryota</taxon>
        <taxon>Metazoa</taxon>
        <taxon>Ctenophora</taxon>
        <taxon>Tentaculata</taxon>
        <taxon>Cydippida</taxon>
        <taxon>Lampeidae</taxon>
        <taxon>Lampea</taxon>
    </lineage>
</organism>
<dbReference type="Pfam" id="PF00135">
    <property type="entry name" value="COesterase"/>
    <property type="match status" value="1"/>
</dbReference>
<dbReference type="EMBL" id="KF317488">
    <property type="protein sequence ID" value="AHA51420.1"/>
    <property type="molecule type" value="mRNA"/>
</dbReference>
<dbReference type="InterPro" id="IPR029058">
    <property type="entry name" value="AB_hydrolase_fold"/>
</dbReference>
<keyword evidence="4" id="KW-0812">Transmembrane</keyword>
<keyword evidence="4" id="KW-0472">Membrane</keyword>
<keyword evidence="4" id="KW-1133">Transmembrane helix</keyword>
<dbReference type="AlphaFoldDB" id="V9PPS9"/>
<dbReference type="EC" id="3.1.1.-" evidence="3"/>
<dbReference type="InterPro" id="IPR019826">
    <property type="entry name" value="Carboxylesterase_B_AS"/>
</dbReference>
<feature type="domain" description="Carboxylesterase type B" evidence="5">
    <location>
        <begin position="42"/>
        <end position="523"/>
    </location>
</feature>